<proteinExistence type="predicted"/>
<organism evidence="1 2">
    <name type="scientific">Candidatus Cryptobacteroides faecipullorum</name>
    <dbReference type="NCBI Taxonomy" id="2840764"/>
    <lineage>
        <taxon>Bacteria</taxon>
        <taxon>Pseudomonadati</taxon>
        <taxon>Bacteroidota</taxon>
        <taxon>Bacteroidia</taxon>
        <taxon>Bacteroidales</taxon>
        <taxon>Candidatus Cryptobacteroides</taxon>
    </lineage>
</organism>
<evidence type="ECO:0000313" key="1">
    <source>
        <dbReference type="EMBL" id="MBO8466364.1"/>
    </source>
</evidence>
<comment type="caution">
    <text evidence="1">The sequence shown here is derived from an EMBL/GenBank/DDBJ whole genome shotgun (WGS) entry which is preliminary data.</text>
</comment>
<reference evidence="1" key="2">
    <citation type="journal article" date="2021" name="PeerJ">
        <title>Extensive microbial diversity within the chicken gut microbiome revealed by metagenomics and culture.</title>
        <authorList>
            <person name="Gilroy R."/>
            <person name="Ravi A."/>
            <person name="Getino M."/>
            <person name="Pursley I."/>
            <person name="Horton D.L."/>
            <person name="Alikhan N.F."/>
            <person name="Baker D."/>
            <person name="Gharbi K."/>
            <person name="Hall N."/>
            <person name="Watson M."/>
            <person name="Adriaenssens E.M."/>
            <person name="Foster-Nyarko E."/>
            <person name="Jarju S."/>
            <person name="Secka A."/>
            <person name="Antonio M."/>
            <person name="Oren A."/>
            <person name="Chaudhuri R.R."/>
            <person name="La Ragione R."/>
            <person name="Hildebrand F."/>
            <person name="Pallen M.J."/>
        </authorList>
    </citation>
    <scope>NUCLEOTIDE SEQUENCE</scope>
    <source>
        <strain evidence="1">B1-15692</strain>
    </source>
</reference>
<gene>
    <name evidence="1" type="ORF">IAB99_01200</name>
</gene>
<reference evidence="1" key="1">
    <citation type="submission" date="2020-10" db="EMBL/GenBank/DDBJ databases">
        <authorList>
            <person name="Gilroy R."/>
        </authorList>
    </citation>
    <scope>NUCLEOTIDE SEQUENCE</scope>
    <source>
        <strain evidence="1">B1-15692</strain>
    </source>
</reference>
<protein>
    <submittedName>
        <fullName evidence="1">PAS sensor protein</fullName>
    </submittedName>
</protein>
<dbReference type="AlphaFoldDB" id="A0A9D9I5I4"/>
<dbReference type="SUPFAM" id="SSF55785">
    <property type="entry name" value="PYP-like sensor domain (PAS domain)"/>
    <property type="match status" value="1"/>
</dbReference>
<dbReference type="Gene3D" id="3.30.450.20">
    <property type="entry name" value="PAS domain"/>
    <property type="match status" value="1"/>
</dbReference>
<accession>A0A9D9I5I4</accession>
<name>A0A9D9I5I4_9BACT</name>
<evidence type="ECO:0000313" key="2">
    <source>
        <dbReference type="Proteomes" id="UP000823660"/>
    </source>
</evidence>
<dbReference type="InterPro" id="IPR035965">
    <property type="entry name" value="PAS-like_dom_sf"/>
</dbReference>
<dbReference type="EMBL" id="JADIMH010000007">
    <property type="protein sequence ID" value="MBO8466364.1"/>
    <property type="molecule type" value="Genomic_DNA"/>
</dbReference>
<sequence length="102" mass="11645">MNCAITVCDRNGVILYMNAKSRETYIKHGNLIGKNLMDCHSDRSKSIIRDLLETGGQNVYTIEKDGIRKMIYQSAWKENGKVMGLCEISVILPEEIPHCRRD</sequence>
<dbReference type="Proteomes" id="UP000823660">
    <property type="component" value="Unassembled WGS sequence"/>
</dbReference>